<sequence length="108" mass="11211">MTSTRLLSSLCIGALGASALVGGVALSAQAADTVRITPNPGYAAEPFDGWGTSLVWFAHATGGYPEDVRQELFDAVFGDDGLRLNLARYNIGGGNATDVPRHRTASTS</sequence>
<proteinExistence type="predicted"/>
<dbReference type="InterPro" id="IPR039743">
    <property type="entry name" value="6GAL/EXGAL"/>
</dbReference>
<dbReference type="PANTHER" id="PTHR42767">
    <property type="entry name" value="ENDO-BETA-1,6-GALACTANASE"/>
    <property type="match status" value="1"/>
</dbReference>
<protein>
    <submittedName>
        <fullName evidence="2">Uncharacterized protein</fullName>
    </submittedName>
</protein>
<dbReference type="PANTHER" id="PTHR42767:SF1">
    <property type="entry name" value="ENDO-BETA-1,6-GALACTANASE-LIKE DOMAIN-CONTAINING PROTEIN"/>
    <property type="match status" value="1"/>
</dbReference>
<dbReference type="RefSeq" id="WP_165135817.1">
    <property type="nucleotide sequence ID" value="NZ_CP049253.1"/>
</dbReference>
<dbReference type="Gene3D" id="3.20.20.80">
    <property type="entry name" value="Glycosidases"/>
    <property type="match status" value="1"/>
</dbReference>
<keyword evidence="1" id="KW-0732">Signal</keyword>
<evidence type="ECO:0000313" key="2">
    <source>
        <dbReference type="EMBL" id="MBP2436672.1"/>
    </source>
</evidence>
<dbReference type="EMBL" id="JAGIOL010000001">
    <property type="protein sequence ID" value="MBP2436672.1"/>
    <property type="molecule type" value="Genomic_DNA"/>
</dbReference>
<accession>A0ABS4ZHC2</accession>
<evidence type="ECO:0000313" key="3">
    <source>
        <dbReference type="Proteomes" id="UP001519362"/>
    </source>
</evidence>
<gene>
    <name evidence="2" type="ORF">JOF34_001258</name>
</gene>
<name>A0ABS4ZHC2_9MICO</name>
<comment type="caution">
    <text evidence="2">The sequence shown here is derived from an EMBL/GenBank/DDBJ whole genome shotgun (WGS) entry which is preliminary data.</text>
</comment>
<feature type="chain" id="PRO_5045678226" evidence="1">
    <location>
        <begin position="31"/>
        <end position="108"/>
    </location>
</feature>
<reference evidence="2 3" key="1">
    <citation type="submission" date="2021-03" db="EMBL/GenBank/DDBJ databases">
        <title>Sequencing the genomes of 1000 actinobacteria strains.</title>
        <authorList>
            <person name="Klenk H.-P."/>
        </authorList>
    </citation>
    <scope>NUCLEOTIDE SEQUENCE [LARGE SCALE GENOMIC DNA]</scope>
    <source>
        <strain evidence="2 3">DSM 24221</strain>
    </source>
</reference>
<organism evidence="2 3">
    <name type="scientific">Microbacterium amylolyticum</name>
    <dbReference type="NCBI Taxonomy" id="936337"/>
    <lineage>
        <taxon>Bacteria</taxon>
        <taxon>Bacillati</taxon>
        <taxon>Actinomycetota</taxon>
        <taxon>Actinomycetes</taxon>
        <taxon>Micrococcales</taxon>
        <taxon>Microbacteriaceae</taxon>
        <taxon>Microbacterium</taxon>
    </lineage>
</organism>
<evidence type="ECO:0000256" key="1">
    <source>
        <dbReference type="SAM" id="SignalP"/>
    </source>
</evidence>
<keyword evidence="3" id="KW-1185">Reference proteome</keyword>
<feature type="signal peptide" evidence="1">
    <location>
        <begin position="1"/>
        <end position="30"/>
    </location>
</feature>
<dbReference type="Proteomes" id="UP001519362">
    <property type="component" value="Unassembled WGS sequence"/>
</dbReference>